<evidence type="ECO:0000256" key="2">
    <source>
        <dbReference type="ARBA" id="ARBA00013064"/>
    </source>
</evidence>
<dbReference type="Gene3D" id="3.40.50.2300">
    <property type="match status" value="1"/>
</dbReference>
<keyword evidence="3" id="KW-0378">Hydrolase</keyword>
<feature type="active site" description="Proton donor" evidence="6">
    <location>
        <position position="126"/>
    </location>
</feature>
<comment type="similarity">
    <text evidence="1">Belongs to the low molecular weight phosphotyrosine protein phosphatase family.</text>
</comment>
<feature type="active site" evidence="6">
    <location>
        <position position="18"/>
    </location>
</feature>
<organism evidence="8 9">
    <name type="scientific">Pseudohongiella nitratireducens</name>
    <dbReference type="NCBI Taxonomy" id="1768907"/>
    <lineage>
        <taxon>Bacteria</taxon>
        <taxon>Pseudomonadati</taxon>
        <taxon>Pseudomonadota</taxon>
        <taxon>Gammaproteobacteria</taxon>
        <taxon>Pseudomonadales</taxon>
        <taxon>Pseudohongiellaceae</taxon>
        <taxon>Pseudohongiella</taxon>
    </lineage>
</organism>
<dbReference type="OrthoDB" id="9784339at2"/>
<comment type="catalytic activity">
    <reaction evidence="5">
        <text>O-phospho-L-tyrosyl-[protein] + H2O = L-tyrosyl-[protein] + phosphate</text>
        <dbReference type="Rhea" id="RHEA:10684"/>
        <dbReference type="Rhea" id="RHEA-COMP:10136"/>
        <dbReference type="Rhea" id="RHEA-COMP:20101"/>
        <dbReference type="ChEBI" id="CHEBI:15377"/>
        <dbReference type="ChEBI" id="CHEBI:43474"/>
        <dbReference type="ChEBI" id="CHEBI:46858"/>
        <dbReference type="ChEBI" id="CHEBI:61978"/>
        <dbReference type="EC" id="3.1.3.48"/>
    </reaction>
</comment>
<dbReference type="Pfam" id="PF01451">
    <property type="entry name" value="LMWPc"/>
    <property type="match status" value="1"/>
</dbReference>
<gene>
    <name evidence="8" type="ORF">GCM10011403_20540</name>
</gene>
<keyword evidence="4" id="KW-0904">Protein phosphatase</keyword>
<dbReference type="InterPro" id="IPR036196">
    <property type="entry name" value="Ptyr_pPase_sf"/>
</dbReference>
<dbReference type="InterPro" id="IPR017867">
    <property type="entry name" value="Tyr_phospatase_low_mol_wt"/>
</dbReference>
<evidence type="ECO:0000256" key="4">
    <source>
        <dbReference type="ARBA" id="ARBA00022912"/>
    </source>
</evidence>
<dbReference type="EC" id="3.1.3.48" evidence="2"/>
<sequence length="154" mass="16785">MSSPYQNILVICQGNICRSPVAEAMLKQALPHKQVQSAGLTAMVGQGTEPTAADIATAADLDVSSHVARQLDSEIIQWADLILTMSQHQRRQLGQMSSPAMGKSLLLGHWVHATGTRANNGLDIPDPYKKSRDVFEHVHALLQDSVNLWAPKLK</sequence>
<dbReference type="CDD" id="cd16343">
    <property type="entry name" value="LMWPTP"/>
    <property type="match status" value="1"/>
</dbReference>
<evidence type="ECO:0000313" key="8">
    <source>
        <dbReference type="EMBL" id="GFZ77425.1"/>
    </source>
</evidence>
<name>A0A916QKB3_9GAMM</name>
<dbReference type="SMART" id="SM00226">
    <property type="entry name" value="LMWPc"/>
    <property type="match status" value="1"/>
</dbReference>
<evidence type="ECO:0000256" key="5">
    <source>
        <dbReference type="ARBA" id="ARBA00051722"/>
    </source>
</evidence>
<dbReference type="PANTHER" id="PTHR11717:SF31">
    <property type="entry name" value="LOW MOLECULAR WEIGHT PROTEIN-TYROSINE-PHOSPHATASE ETP-RELATED"/>
    <property type="match status" value="1"/>
</dbReference>
<dbReference type="EMBL" id="BMIY01000008">
    <property type="protein sequence ID" value="GFZ77425.1"/>
    <property type="molecule type" value="Genomic_DNA"/>
</dbReference>
<dbReference type="RefSeq" id="WP_068811745.1">
    <property type="nucleotide sequence ID" value="NZ_BMIY01000008.1"/>
</dbReference>
<reference evidence="8" key="1">
    <citation type="journal article" date="2014" name="Int. J. Syst. Evol. Microbiol.">
        <title>Complete genome sequence of Corynebacterium casei LMG S-19264T (=DSM 44701T), isolated from a smear-ripened cheese.</title>
        <authorList>
            <consortium name="US DOE Joint Genome Institute (JGI-PGF)"/>
            <person name="Walter F."/>
            <person name="Albersmeier A."/>
            <person name="Kalinowski J."/>
            <person name="Ruckert C."/>
        </authorList>
    </citation>
    <scope>NUCLEOTIDE SEQUENCE</scope>
    <source>
        <strain evidence="8">CGMCC 1.15425</strain>
    </source>
</reference>
<comment type="caution">
    <text evidence="8">The sequence shown here is derived from an EMBL/GenBank/DDBJ whole genome shotgun (WGS) entry which is preliminary data.</text>
</comment>
<accession>A0A916QKB3</accession>
<dbReference type="SUPFAM" id="SSF52788">
    <property type="entry name" value="Phosphotyrosine protein phosphatases I"/>
    <property type="match status" value="1"/>
</dbReference>
<evidence type="ECO:0000256" key="6">
    <source>
        <dbReference type="PIRSR" id="PIRSR617867-1"/>
    </source>
</evidence>
<feature type="domain" description="Phosphotyrosine protein phosphatase I" evidence="7">
    <location>
        <begin position="6"/>
        <end position="152"/>
    </location>
</feature>
<evidence type="ECO:0000313" key="9">
    <source>
        <dbReference type="Proteomes" id="UP000627715"/>
    </source>
</evidence>
<reference evidence="8" key="2">
    <citation type="submission" date="2020-09" db="EMBL/GenBank/DDBJ databases">
        <authorList>
            <person name="Sun Q."/>
            <person name="Zhou Y."/>
        </authorList>
    </citation>
    <scope>NUCLEOTIDE SEQUENCE</scope>
    <source>
        <strain evidence="8">CGMCC 1.15425</strain>
    </source>
</reference>
<proteinExistence type="inferred from homology"/>
<keyword evidence="9" id="KW-1185">Reference proteome</keyword>
<dbReference type="InterPro" id="IPR050438">
    <property type="entry name" value="LMW_PTPase"/>
</dbReference>
<dbReference type="GO" id="GO:0004725">
    <property type="term" value="F:protein tyrosine phosphatase activity"/>
    <property type="evidence" value="ECO:0007669"/>
    <property type="project" value="UniProtKB-EC"/>
</dbReference>
<dbReference type="InterPro" id="IPR023485">
    <property type="entry name" value="Ptyr_pPase"/>
</dbReference>
<dbReference type="Proteomes" id="UP000627715">
    <property type="component" value="Unassembled WGS sequence"/>
</dbReference>
<dbReference type="AlphaFoldDB" id="A0A916QKB3"/>
<feature type="active site" description="Nucleophile" evidence="6">
    <location>
        <position position="12"/>
    </location>
</feature>
<evidence type="ECO:0000259" key="7">
    <source>
        <dbReference type="SMART" id="SM00226"/>
    </source>
</evidence>
<evidence type="ECO:0000256" key="3">
    <source>
        <dbReference type="ARBA" id="ARBA00022801"/>
    </source>
</evidence>
<dbReference type="PRINTS" id="PR00719">
    <property type="entry name" value="LMWPTPASE"/>
</dbReference>
<evidence type="ECO:0000256" key="1">
    <source>
        <dbReference type="ARBA" id="ARBA00011063"/>
    </source>
</evidence>
<dbReference type="PANTHER" id="PTHR11717">
    <property type="entry name" value="LOW MOLECULAR WEIGHT PROTEIN TYROSINE PHOSPHATASE"/>
    <property type="match status" value="1"/>
</dbReference>
<protein>
    <recommendedName>
        <fullName evidence="2">protein-tyrosine-phosphatase</fullName>
        <ecNumber evidence="2">3.1.3.48</ecNumber>
    </recommendedName>
</protein>